<dbReference type="InterPro" id="IPR002347">
    <property type="entry name" value="SDR_fam"/>
</dbReference>
<protein>
    <submittedName>
        <fullName evidence="3">SDR family oxidoreductase</fullName>
    </submittedName>
</protein>
<evidence type="ECO:0000256" key="2">
    <source>
        <dbReference type="ARBA" id="ARBA00023002"/>
    </source>
</evidence>
<dbReference type="SUPFAM" id="SSF51735">
    <property type="entry name" value="NAD(P)-binding Rossmann-fold domains"/>
    <property type="match status" value="1"/>
</dbReference>
<gene>
    <name evidence="3" type="ORF">EYC98_07105</name>
</gene>
<dbReference type="Gene3D" id="3.40.50.720">
    <property type="entry name" value="NAD(P)-binding Rossmann-like Domain"/>
    <property type="match status" value="1"/>
</dbReference>
<proteinExistence type="inferred from homology"/>
<organism evidence="3 4">
    <name type="scientific">Candidatus Litorirhabdus singularis</name>
    <dbReference type="NCBI Taxonomy" id="2518993"/>
    <lineage>
        <taxon>Bacteria</taxon>
        <taxon>Pseudomonadati</taxon>
        <taxon>Pseudomonadota</taxon>
        <taxon>Gammaproteobacteria</taxon>
        <taxon>Cellvibrionales</taxon>
        <taxon>Halieaceae</taxon>
        <taxon>Candidatus Litorirhabdus</taxon>
    </lineage>
</organism>
<keyword evidence="4" id="KW-1185">Reference proteome</keyword>
<dbReference type="InterPro" id="IPR020904">
    <property type="entry name" value="Sc_DH/Rdtase_CS"/>
</dbReference>
<evidence type="ECO:0000313" key="4">
    <source>
        <dbReference type="Proteomes" id="UP001143362"/>
    </source>
</evidence>
<dbReference type="PANTHER" id="PTHR43477">
    <property type="entry name" value="DIHYDROANTICAPSIN 7-DEHYDROGENASE"/>
    <property type="match status" value="1"/>
</dbReference>
<dbReference type="InterPro" id="IPR051122">
    <property type="entry name" value="SDR_DHRS6-like"/>
</dbReference>
<dbReference type="PROSITE" id="PS00061">
    <property type="entry name" value="ADH_SHORT"/>
    <property type="match status" value="1"/>
</dbReference>
<accession>A0ABT3TED8</accession>
<evidence type="ECO:0000313" key="3">
    <source>
        <dbReference type="EMBL" id="MCX2980643.1"/>
    </source>
</evidence>
<dbReference type="Proteomes" id="UP001143362">
    <property type="component" value="Unassembled WGS sequence"/>
</dbReference>
<reference evidence="3" key="1">
    <citation type="submission" date="2019-02" db="EMBL/GenBank/DDBJ databases">
        <authorList>
            <person name="Li S.-H."/>
        </authorList>
    </citation>
    <scope>NUCLEOTIDE SEQUENCE</scope>
    <source>
        <strain evidence="3">IMCC14734</strain>
    </source>
</reference>
<comment type="caution">
    <text evidence="3">The sequence shown here is derived from an EMBL/GenBank/DDBJ whole genome shotgun (WGS) entry which is preliminary data.</text>
</comment>
<sequence>MSSTEKNLPLQGKMALITGGSGGIGSACAQAFIRDGASVTLMSRSLEKLQEVHERLQPELTAGARIELFAGDAMATDDVKAAIELATTDGKLDICVPTVGGGQIRPLLMHDADSFRSELELNIVSAFLVVRYSVKAMHAAGGGSIVCISSDAAKLAFPWLPAYTTAKSGLEGFVRAAAEELSRFGIRVNAVRPGLTRTEATASLFDDPATYAAFAAEKPLGRLGEPEDIAAGVRYLAGPESSWVTGQSFAIEGGNELRKAADMSVMVQQIYGEEAYQSVLAGVAPFDAD</sequence>
<evidence type="ECO:0000256" key="1">
    <source>
        <dbReference type="ARBA" id="ARBA00006484"/>
    </source>
</evidence>
<name>A0ABT3TED8_9GAMM</name>
<dbReference type="InterPro" id="IPR036291">
    <property type="entry name" value="NAD(P)-bd_dom_sf"/>
</dbReference>
<dbReference type="CDD" id="cd05233">
    <property type="entry name" value="SDR_c"/>
    <property type="match status" value="1"/>
</dbReference>
<keyword evidence="2" id="KW-0560">Oxidoreductase</keyword>
<dbReference type="PANTHER" id="PTHR43477:SF1">
    <property type="entry name" value="DIHYDROANTICAPSIN 7-DEHYDROGENASE"/>
    <property type="match status" value="1"/>
</dbReference>
<dbReference type="PROSITE" id="PS51257">
    <property type="entry name" value="PROKAR_LIPOPROTEIN"/>
    <property type="match status" value="1"/>
</dbReference>
<dbReference type="PRINTS" id="PR00081">
    <property type="entry name" value="GDHRDH"/>
</dbReference>
<comment type="similarity">
    <text evidence="1">Belongs to the short-chain dehydrogenases/reductases (SDR) family.</text>
</comment>
<dbReference type="RefSeq" id="WP_279244618.1">
    <property type="nucleotide sequence ID" value="NZ_SHNN01000001.1"/>
</dbReference>
<dbReference type="EMBL" id="SHNN01000001">
    <property type="protein sequence ID" value="MCX2980643.1"/>
    <property type="molecule type" value="Genomic_DNA"/>
</dbReference>
<dbReference type="Pfam" id="PF13561">
    <property type="entry name" value="adh_short_C2"/>
    <property type="match status" value="1"/>
</dbReference>